<dbReference type="Proteomes" id="UP001232445">
    <property type="component" value="Unassembled WGS sequence"/>
</dbReference>
<keyword evidence="3" id="KW-0309">Germination</keyword>
<comment type="caution">
    <text evidence="10">The sequence shown here is derived from an EMBL/GenBank/DDBJ whole genome shotgun (WGS) entry which is preliminary data.</text>
</comment>
<feature type="domain" description="Spore germination protein N-terminal" evidence="9">
    <location>
        <begin position="20"/>
        <end position="215"/>
    </location>
</feature>
<organism evidence="10 11">
    <name type="scientific">Caldalkalibacillus uzonensis</name>
    <dbReference type="NCBI Taxonomy" id="353224"/>
    <lineage>
        <taxon>Bacteria</taxon>
        <taxon>Bacillati</taxon>
        <taxon>Bacillota</taxon>
        <taxon>Bacilli</taxon>
        <taxon>Bacillales</taxon>
        <taxon>Bacillaceae</taxon>
        <taxon>Caldalkalibacillus</taxon>
    </lineage>
</organism>
<dbReference type="NCBIfam" id="TIGR02887">
    <property type="entry name" value="spore_ger_x_C"/>
    <property type="match status" value="1"/>
</dbReference>
<dbReference type="EMBL" id="JAUSUQ010000002">
    <property type="protein sequence ID" value="MDQ0337901.1"/>
    <property type="molecule type" value="Genomic_DNA"/>
</dbReference>
<keyword evidence="5" id="KW-0472">Membrane</keyword>
<dbReference type="PANTHER" id="PTHR35789">
    <property type="entry name" value="SPORE GERMINATION PROTEIN B3"/>
    <property type="match status" value="1"/>
</dbReference>
<evidence type="ECO:0000256" key="5">
    <source>
        <dbReference type="ARBA" id="ARBA00023136"/>
    </source>
</evidence>
<protein>
    <submittedName>
        <fullName evidence="10">Spore germination protein</fullName>
    </submittedName>
</protein>
<dbReference type="InterPro" id="IPR008844">
    <property type="entry name" value="Spore_GerAC-like"/>
</dbReference>
<evidence type="ECO:0000259" key="9">
    <source>
        <dbReference type="Pfam" id="PF25198"/>
    </source>
</evidence>
<dbReference type="PANTHER" id="PTHR35789:SF1">
    <property type="entry name" value="SPORE GERMINATION PROTEIN B3"/>
    <property type="match status" value="1"/>
</dbReference>
<evidence type="ECO:0000259" key="8">
    <source>
        <dbReference type="Pfam" id="PF05504"/>
    </source>
</evidence>
<dbReference type="Pfam" id="PF05504">
    <property type="entry name" value="Spore_GerAC"/>
    <property type="match status" value="1"/>
</dbReference>
<dbReference type="RefSeq" id="WP_307335401.1">
    <property type="nucleotide sequence ID" value="NZ_JAUSUQ010000002.1"/>
</dbReference>
<comment type="similarity">
    <text evidence="2">Belongs to the GerABKC lipoprotein family.</text>
</comment>
<evidence type="ECO:0000313" key="11">
    <source>
        <dbReference type="Proteomes" id="UP001232445"/>
    </source>
</evidence>
<keyword evidence="4" id="KW-0732">Signal</keyword>
<reference evidence="10 11" key="1">
    <citation type="submission" date="2023-07" db="EMBL/GenBank/DDBJ databases">
        <title>Genomic Encyclopedia of Type Strains, Phase IV (KMG-IV): sequencing the most valuable type-strain genomes for metagenomic binning, comparative biology and taxonomic classification.</title>
        <authorList>
            <person name="Goeker M."/>
        </authorList>
    </citation>
    <scope>NUCLEOTIDE SEQUENCE [LARGE SCALE GENOMIC DNA]</scope>
    <source>
        <strain evidence="10 11">DSM 17740</strain>
    </source>
</reference>
<evidence type="ECO:0000256" key="4">
    <source>
        <dbReference type="ARBA" id="ARBA00022729"/>
    </source>
</evidence>
<dbReference type="Gene3D" id="3.30.300.210">
    <property type="entry name" value="Nutrient germinant receptor protein C, domain 3"/>
    <property type="match status" value="1"/>
</dbReference>
<keyword evidence="6" id="KW-0564">Palmitate</keyword>
<dbReference type="InterPro" id="IPR046953">
    <property type="entry name" value="Spore_GerAC-like_C"/>
</dbReference>
<proteinExistence type="inferred from homology"/>
<gene>
    <name evidence="10" type="ORF">J2S00_000684</name>
</gene>
<sequence>MRKGLVVVLLICLVLSGCWDRREIEEIGFVMAVAFDPSRDQERLAREAEQETRTPVHEHDRRFSATFQVAIPSQLTQSTEGPRNGLQPFFNITASDLTNFKIGRNLASRRSRIMNYEHLKVILINEELARQGLLEHLIDFYIRDHEMRRRTHILITKGEARSILEDKLPLEDMPALSIEMTDENYTRVLESIEPTEIGDVSARVLGQESYLISRITKGEKGDLKVAGAAVFLGKTNQMVGWLGEEDVKGYNWIMGNAKNGVLETEYEQGHMIVFETDKMSTKVTYERHQEINRFHVEIRAEGSLGESWLHQIEINDEQNIRKLEQSVAKKIEEQASRVLHKMQTEFYTDIFQLGQKIKQNDYAYWKHIKENWDGENGEFRKAEVDITAKVRIRHYMLNERLD</sequence>
<dbReference type="Pfam" id="PF25198">
    <property type="entry name" value="Spore_GerAC_N"/>
    <property type="match status" value="1"/>
</dbReference>
<evidence type="ECO:0000256" key="3">
    <source>
        <dbReference type="ARBA" id="ARBA00022544"/>
    </source>
</evidence>
<evidence type="ECO:0000313" key="10">
    <source>
        <dbReference type="EMBL" id="MDQ0337901.1"/>
    </source>
</evidence>
<comment type="subcellular location">
    <subcellularLocation>
        <location evidence="1">Membrane</location>
        <topology evidence="1">Lipid-anchor</topology>
    </subcellularLocation>
</comment>
<dbReference type="InterPro" id="IPR038501">
    <property type="entry name" value="Spore_GerAC_C_sf"/>
</dbReference>
<keyword evidence="7" id="KW-0449">Lipoprotein</keyword>
<feature type="domain" description="Spore germination GerAC-like C-terminal" evidence="8">
    <location>
        <begin position="227"/>
        <end position="394"/>
    </location>
</feature>
<accession>A0ABU0CNB1</accession>
<evidence type="ECO:0000256" key="2">
    <source>
        <dbReference type="ARBA" id="ARBA00007886"/>
    </source>
</evidence>
<evidence type="ECO:0000256" key="7">
    <source>
        <dbReference type="ARBA" id="ARBA00023288"/>
    </source>
</evidence>
<dbReference type="InterPro" id="IPR057336">
    <property type="entry name" value="GerAC_N"/>
</dbReference>
<name>A0ABU0CNB1_9BACI</name>
<evidence type="ECO:0000256" key="6">
    <source>
        <dbReference type="ARBA" id="ARBA00023139"/>
    </source>
</evidence>
<evidence type="ECO:0000256" key="1">
    <source>
        <dbReference type="ARBA" id="ARBA00004635"/>
    </source>
</evidence>
<dbReference type="PROSITE" id="PS51257">
    <property type="entry name" value="PROKAR_LIPOPROTEIN"/>
    <property type="match status" value="1"/>
</dbReference>
<keyword evidence="11" id="KW-1185">Reference proteome</keyword>